<sequence length="825" mass="93149">MGERVTSSIYQSKYQPVGHQQAFDPKHLRQRFKPWHEIKEPGKRYVTSEILLHQDGHGRVESAPPTDCYLSPSSGKLRELVVQATGRIFTTGPPTTWARTPSRKAVPWSARLSDMPYDPQKSGGERIFGYMGACLGLLFVLFVPINDPEVRYGGNYAPFPYTYRGFPKSAKNVFEDQDKEAPLQIDRVRADNEQFTNARNALNKRIGRSMEPKRLCIRKPPGERFPDQPEFKLWDVAAWKEANPAEPIPPYLFVSFTNEQFNETESSSALDYLQFMAEYAALDAKVDAFWCSSSCIAKQEDIRGSERYPDQEDVHRINDYIRGAVGVAIVLAEVQNLKGEAAIEDSPLSLNQRLKVWGRRAWTFNEILLARNKNIHIYTAGIHAIPGLPKEEQKAPDIRNKGTFYQEWEDAPLARQLTDHFEGTLILNRLELMTVAYQCLRNRRVRSWDKAFNLPGDRAYALAGLLQERPQVDITDSSFQAFARLSLANNNDRLLERLICVLPRGPAWEFQPQQYGSMEDMREYGEPWSALDDVWNANLWDIEPRCQISGVGKGDTVIIDGARAASIRWKGFKSVATVKGFSWKRALAKFALLFTPYAIFSGIILLIAGAAVGNGSSSWMTDSVGSIRTPLMTVGAVFLVFGLLPWLLSPWLVHRILTGKSYGQQAWLFGVEGYMNLQTIEQHIWGTWKNRLNWSPHGSSLSSHRAAKFGSADICLGLDAMEDEKLVAKIKKAETNGQKFFTLVDTGTNTVYQFLAQRPPVALLICGQEGGMQRAVGVSYDWTEKVLYREAVLRMPTTVLSRMGRIPRCQIGFARPQNGTWATID</sequence>
<dbReference type="OrthoDB" id="2624308at2759"/>
<feature type="transmembrane region" description="Helical" evidence="1">
    <location>
        <begin position="590"/>
        <end position="611"/>
    </location>
</feature>
<accession>A0A6A6HEX9</accession>
<organism evidence="2 3">
    <name type="scientific">Viridothelium virens</name>
    <name type="common">Speckled blister lichen</name>
    <name type="synonym">Trypethelium virens</name>
    <dbReference type="NCBI Taxonomy" id="1048519"/>
    <lineage>
        <taxon>Eukaryota</taxon>
        <taxon>Fungi</taxon>
        <taxon>Dikarya</taxon>
        <taxon>Ascomycota</taxon>
        <taxon>Pezizomycotina</taxon>
        <taxon>Dothideomycetes</taxon>
        <taxon>Dothideomycetes incertae sedis</taxon>
        <taxon>Trypetheliales</taxon>
        <taxon>Trypetheliaceae</taxon>
        <taxon>Viridothelium</taxon>
    </lineage>
</organism>
<keyword evidence="1" id="KW-1133">Transmembrane helix</keyword>
<dbReference type="Proteomes" id="UP000800092">
    <property type="component" value="Unassembled WGS sequence"/>
</dbReference>
<evidence type="ECO:0008006" key="4">
    <source>
        <dbReference type="Google" id="ProtNLM"/>
    </source>
</evidence>
<feature type="transmembrane region" description="Helical" evidence="1">
    <location>
        <begin position="127"/>
        <end position="145"/>
    </location>
</feature>
<gene>
    <name evidence="2" type="ORF">EV356DRAFT_442991</name>
</gene>
<evidence type="ECO:0000313" key="2">
    <source>
        <dbReference type="EMBL" id="KAF2236635.1"/>
    </source>
</evidence>
<proteinExistence type="predicted"/>
<protein>
    <recommendedName>
        <fullName evidence="4">Heterokaryon incompatibility domain-containing protein</fullName>
    </recommendedName>
</protein>
<reference evidence="2" key="1">
    <citation type="journal article" date="2020" name="Stud. Mycol.">
        <title>101 Dothideomycetes genomes: a test case for predicting lifestyles and emergence of pathogens.</title>
        <authorList>
            <person name="Haridas S."/>
            <person name="Albert R."/>
            <person name="Binder M."/>
            <person name="Bloem J."/>
            <person name="Labutti K."/>
            <person name="Salamov A."/>
            <person name="Andreopoulos B."/>
            <person name="Baker S."/>
            <person name="Barry K."/>
            <person name="Bills G."/>
            <person name="Bluhm B."/>
            <person name="Cannon C."/>
            <person name="Castanera R."/>
            <person name="Culley D."/>
            <person name="Daum C."/>
            <person name="Ezra D."/>
            <person name="Gonzalez J."/>
            <person name="Henrissat B."/>
            <person name="Kuo A."/>
            <person name="Liang C."/>
            <person name="Lipzen A."/>
            <person name="Lutzoni F."/>
            <person name="Magnuson J."/>
            <person name="Mondo S."/>
            <person name="Nolan M."/>
            <person name="Ohm R."/>
            <person name="Pangilinan J."/>
            <person name="Park H.-J."/>
            <person name="Ramirez L."/>
            <person name="Alfaro M."/>
            <person name="Sun H."/>
            <person name="Tritt A."/>
            <person name="Yoshinaga Y."/>
            <person name="Zwiers L.-H."/>
            <person name="Turgeon B."/>
            <person name="Goodwin S."/>
            <person name="Spatafora J."/>
            <person name="Crous P."/>
            <person name="Grigoriev I."/>
        </authorList>
    </citation>
    <scope>NUCLEOTIDE SEQUENCE</scope>
    <source>
        <strain evidence="2">Tuck. ex Michener</strain>
    </source>
</reference>
<name>A0A6A6HEX9_VIRVR</name>
<keyword evidence="1" id="KW-0472">Membrane</keyword>
<keyword evidence="1" id="KW-0812">Transmembrane</keyword>
<evidence type="ECO:0000313" key="3">
    <source>
        <dbReference type="Proteomes" id="UP000800092"/>
    </source>
</evidence>
<dbReference type="EMBL" id="ML991784">
    <property type="protein sequence ID" value="KAF2236635.1"/>
    <property type="molecule type" value="Genomic_DNA"/>
</dbReference>
<evidence type="ECO:0000256" key="1">
    <source>
        <dbReference type="SAM" id="Phobius"/>
    </source>
</evidence>
<keyword evidence="3" id="KW-1185">Reference proteome</keyword>
<dbReference type="AlphaFoldDB" id="A0A6A6HEX9"/>
<feature type="transmembrane region" description="Helical" evidence="1">
    <location>
        <begin position="631"/>
        <end position="653"/>
    </location>
</feature>